<dbReference type="RefSeq" id="WP_200346129.1">
    <property type="nucleotide sequence ID" value="NZ_NRSJ01000016.1"/>
</dbReference>
<keyword evidence="4" id="KW-1185">Reference proteome</keyword>
<keyword evidence="1" id="KW-0175">Coiled coil</keyword>
<organism evidence="3 4">
    <name type="scientific">Halochromatium glycolicum</name>
    <dbReference type="NCBI Taxonomy" id="85075"/>
    <lineage>
        <taxon>Bacteria</taxon>
        <taxon>Pseudomonadati</taxon>
        <taxon>Pseudomonadota</taxon>
        <taxon>Gammaproteobacteria</taxon>
        <taxon>Chromatiales</taxon>
        <taxon>Chromatiaceae</taxon>
        <taxon>Halochromatium</taxon>
    </lineage>
</organism>
<evidence type="ECO:0000313" key="4">
    <source>
        <dbReference type="Proteomes" id="UP001296776"/>
    </source>
</evidence>
<dbReference type="EMBL" id="NRSJ01000016">
    <property type="protein sequence ID" value="MBK1704918.1"/>
    <property type="molecule type" value="Genomic_DNA"/>
</dbReference>
<accession>A0AAJ0U427</accession>
<sequence length="126" mass="13660">MTQRQSSDDAERVDAAFNRVLKAEAEAQRALEDCRKRAAEQIAAAEQEARAIQSRAERRIAAAHRIADQGIERALDSLAQHASARPEPDMPPRARIDALVAALAAELTDGDPDGNLDAHPDGNWGE</sequence>
<evidence type="ECO:0000256" key="1">
    <source>
        <dbReference type="SAM" id="Coils"/>
    </source>
</evidence>
<reference evidence="3" key="1">
    <citation type="submission" date="2017-08" db="EMBL/GenBank/DDBJ databases">
        <authorList>
            <person name="Imhoff J.F."/>
            <person name="Rahn T."/>
            <person name="Kuenzel S."/>
            <person name="Neulinger S.C."/>
        </authorList>
    </citation>
    <scope>NUCLEOTIDE SEQUENCE</scope>
    <source>
        <strain evidence="3">DSM 11080</strain>
    </source>
</reference>
<reference evidence="3" key="2">
    <citation type="journal article" date="2020" name="Microorganisms">
        <title>Osmotic Adaptation and Compatible Solute Biosynthesis of Phototrophic Bacteria as Revealed from Genome Analyses.</title>
        <authorList>
            <person name="Imhoff J.F."/>
            <person name="Rahn T."/>
            <person name="Kunzel S."/>
            <person name="Keller A."/>
            <person name="Neulinger S.C."/>
        </authorList>
    </citation>
    <scope>NUCLEOTIDE SEQUENCE</scope>
    <source>
        <strain evidence="3">DSM 11080</strain>
    </source>
</reference>
<dbReference type="AlphaFoldDB" id="A0AAJ0U427"/>
<evidence type="ECO:0000313" key="3">
    <source>
        <dbReference type="EMBL" id="MBK1704918.1"/>
    </source>
</evidence>
<feature type="region of interest" description="Disordered" evidence="2">
    <location>
        <begin position="106"/>
        <end position="126"/>
    </location>
</feature>
<proteinExistence type="predicted"/>
<gene>
    <name evidence="3" type="ORF">CKO40_10300</name>
</gene>
<protein>
    <recommendedName>
        <fullName evidence="5">V/A-type H+-transporting ATPase subunit G/H</fullName>
    </recommendedName>
</protein>
<dbReference type="Proteomes" id="UP001296776">
    <property type="component" value="Unassembled WGS sequence"/>
</dbReference>
<evidence type="ECO:0000256" key="2">
    <source>
        <dbReference type="SAM" id="MobiDB-lite"/>
    </source>
</evidence>
<name>A0AAJ0U427_9GAMM</name>
<evidence type="ECO:0008006" key="5">
    <source>
        <dbReference type="Google" id="ProtNLM"/>
    </source>
</evidence>
<comment type="caution">
    <text evidence="3">The sequence shown here is derived from an EMBL/GenBank/DDBJ whole genome shotgun (WGS) entry which is preliminary data.</text>
</comment>
<feature type="coiled-coil region" evidence="1">
    <location>
        <begin position="13"/>
        <end position="55"/>
    </location>
</feature>